<evidence type="ECO:0000313" key="1">
    <source>
        <dbReference type="EMBL" id="KAK8982418.1"/>
    </source>
</evidence>
<protein>
    <submittedName>
        <fullName evidence="1">Uncharacterized protein</fullName>
    </submittedName>
</protein>
<keyword evidence="2" id="KW-1185">Reference proteome</keyword>
<dbReference type="SUPFAM" id="SSF47576">
    <property type="entry name" value="Calponin-homology domain, CH-domain"/>
    <property type="match status" value="1"/>
</dbReference>
<dbReference type="Gene3D" id="1.10.418.10">
    <property type="entry name" value="Calponin-like domain"/>
    <property type="match status" value="1"/>
</dbReference>
<proteinExistence type="predicted"/>
<dbReference type="InterPro" id="IPR036872">
    <property type="entry name" value="CH_dom_sf"/>
</dbReference>
<accession>A0ABR2P1Z2</accession>
<reference evidence="1 2" key="1">
    <citation type="journal article" date="2024" name="G3 (Bethesda)">
        <title>Genome assembly of Hibiscus sabdariffa L. provides insights into metabolisms of medicinal natural products.</title>
        <authorList>
            <person name="Kim T."/>
        </authorList>
    </citation>
    <scope>NUCLEOTIDE SEQUENCE [LARGE SCALE GENOMIC DNA]</scope>
    <source>
        <strain evidence="1">TK-2024</strain>
        <tissue evidence="1">Old leaves</tissue>
    </source>
</reference>
<organism evidence="1 2">
    <name type="scientific">Hibiscus sabdariffa</name>
    <name type="common">roselle</name>
    <dbReference type="NCBI Taxonomy" id="183260"/>
    <lineage>
        <taxon>Eukaryota</taxon>
        <taxon>Viridiplantae</taxon>
        <taxon>Streptophyta</taxon>
        <taxon>Embryophyta</taxon>
        <taxon>Tracheophyta</taxon>
        <taxon>Spermatophyta</taxon>
        <taxon>Magnoliopsida</taxon>
        <taxon>eudicotyledons</taxon>
        <taxon>Gunneridae</taxon>
        <taxon>Pentapetalae</taxon>
        <taxon>rosids</taxon>
        <taxon>malvids</taxon>
        <taxon>Malvales</taxon>
        <taxon>Malvaceae</taxon>
        <taxon>Malvoideae</taxon>
        <taxon>Hibiscus</taxon>
    </lineage>
</organism>
<name>A0ABR2P1Z2_9ROSI</name>
<gene>
    <name evidence="1" type="ORF">V6N11_046341</name>
</gene>
<comment type="caution">
    <text evidence="1">The sequence shown here is derived from an EMBL/GenBank/DDBJ whole genome shotgun (WGS) entry which is preliminary data.</text>
</comment>
<dbReference type="InterPro" id="IPR027328">
    <property type="entry name" value="MAPRE"/>
</dbReference>
<dbReference type="PANTHER" id="PTHR10623">
    <property type="entry name" value="MICROTUBULE-ASSOCIATED PROTEIN RP/EB FAMILY MEMBER"/>
    <property type="match status" value="1"/>
</dbReference>
<dbReference type="EMBL" id="JBBPBN010000085">
    <property type="protein sequence ID" value="KAK8982418.1"/>
    <property type="molecule type" value="Genomic_DNA"/>
</dbReference>
<evidence type="ECO:0000313" key="2">
    <source>
        <dbReference type="Proteomes" id="UP001396334"/>
    </source>
</evidence>
<sequence>MAAKIEMMDGAYFVGRSKIFAWIDLTLHLNLFKVEEACSGTVHRQLMDSFHPKMVPMHKVNFNAKSECGMIQNYKHIEVSKLVKGRPFDNLEFMQWVKGYCDSVNGGGLLKTIEMDFS</sequence>
<dbReference type="Proteomes" id="UP001396334">
    <property type="component" value="Unassembled WGS sequence"/>
</dbReference>